<dbReference type="RefSeq" id="WP_255912382.1">
    <property type="nucleotide sequence ID" value="NZ_JANFQO010000004.1"/>
</dbReference>
<reference evidence="1" key="1">
    <citation type="submission" date="2022-07" db="EMBL/GenBank/DDBJ databases">
        <title>Tahibacter sp., a new gammaproteobacterium isolated from the silt sample collected at pig farm.</title>
        <authorList>
            <person name="Chen H."/>
        </authorList>
    </citation>
    <scope>NUCLEOTIDE SEQUENCE</scope>
    <source>
        <strain evidence="1">P2K</strain>
    </source>
</reference>
<sequence>MQDQAIPRKTPQGQRELVDRQHKLHARSRSLLIAVNGEHSVADLKRQFAALGDVGGILAELTGLNLITLQAQSAAAAAAPAEAELPPLQLARAFINETAVAALGLRAFLFTLKLERCYTKAELTELLPEYQRVLAKAKGEEFAAGMTARAQRILARA</sequence>
<comment type="caution">
    <text evidence="1">The sequence shown here is derived from an EMBL/GenBank/DDBJ whole genome shotgun (WGS) entry which is preliminary data.</text>
</comment>
<accession>A0ABT1QPC1</accession>
<name>A0ABT1QPC1_9GAMM</name>
<dbReference type="EMBL" id="JANFQO010000004">
    <property type="protein sequence ID" value="MCQ4164127.1"/>
    <property type="molecule type" value="Genomic_DNA"/>
</dbReference>
<dbReference type="Proteomes" id="UP001165498">
    <property type="component" value="Unassembled WGS sequence"/>
</dbReference>
<protein>
    <submittedName>
        <fullName evidence="1">Uncharacterized protein</fullName>
    </submittedName>
</protein>
<evidence type="ECO:0000313" key="1">
    <source>
        <dbReference type="EMBL" id="MCQ4164127.1"/>
    </source>
</evidence>
<gene>
    <name evidence="1" type="ORF">NM961_05325</name>
</gene>
<organism evidence="1 2">
    <name type="scientific">Tahibacter harae</name>
    <dbReference type="NCBI Taxonomy" id="2963937"/>
    <lineage>
        <taxon>Bacteria</taxon>
        <taxon>Pseudomonadati</taxon>
        <taxon>Pseudomonadota</taxon>
        <taxon>Gammaproteobacteria</taxon>
        <taxon>Lysobacterales</taxon>
        <taxon>Rhodanobacteraceae</taxon>
        <taxon>Tahibacter</taxon>
    </lineage>
</organism>
<evidence type="ECO:0000313" key="2">
    <source>
        <dbReference type="Proteomes" id="UP001165498"/>
    </source>
</evidence>
<proteinExistence type="predicted"/>
<keyword evidence="2" id="KW-1185">Reference proteome</keyword>